<dbReference type="Gene3D" id="3.40.50.1820">
    <property type="entry name" value="alpha/beta hydrolase"/>
    <property type="match status" value="1"/>
</dbReference>
<dbReference type="EMBL" id="NBTY01000202">
    <property type="protein sequence ID" value="OTP66296.1"/>
    <property type="molecule type" value="Genomic_DNA"/>
</dbReference>
<name>A0A242M525_CABSO</name>
<dbReference type="PANTHER" id="PTHR48081">
    <property type="entry name" value="AB HYDROLASE SUPERFAMILY PROTEIN C4A8.06C"/>
    <property type="match status" value="1"/>
</dbReference>
<dbReference type="InterPro" id="IPR050300">
    <property type="entry name" value="GDXG_lipolytic_enzyme"/>
</dbReference>
<dbReference type="SUPFAM" id="SSF53474">
    <property type="entry name" value="alpha/beta-Hydrolases"/>
    <property type="match status" value="1"/>
</dbReference>
<comment type="caution">
    <text evidence="3">The sequence shown here is derived from an EMBL/GenBank/DDBJ whole genome shotgun (WGS) entry which is preliminary data.</text>
</comment>
<sequence length="271" mass="28881">MQSTRDSTLSIEEVSITGHAQLIRLRSYHPASKGALLPIVIYFHGGGFVRGSLDMADAAASAIARETPAWVVSVGYSLSPAFPFPAALEDGYRATQWVVANARAQGADAKRIGVAGHDAGGNLATCLAAVARDRGEFVFAAQALLAPLLDPSMTRMADEKEIVDPDLGASECAQCYRAYLPNASQWLHPYAAPIESRRLAGLPPALIASAQHDLLHVEAEKYASELIAAGVPTEVMRHGNASHHELGTHPAALADVVSFFKKRLPAKAQRR</sequence>
<evidence type="ECO:0000256" key="1">
    <source>
        <dbReference type="ARBA" id="ARBA00022801"/>
    </source>
</evidence>
<dbReference type="Proteomes" id="UP000194546">
    <property type="component" value="Unassembled WGS sequence"/>
</dbReference>
<dbReference type="PANTHER" id="PTHR48081:SF8">
    <property type="entry name" value="ALPHA_BETA HYDROLASE FOLD-3 DOMAIN-CONTAINING PROTEIN-RELATED"/>
    <property type="match status" value="1"/>
</dbReference>
<proteinExistence type="predicted"/>
<dbReference type="Pfam" id="PF07859">
    <property type="entry name" value="Abhydrolase_3"/>
    <property type="match status" value="1"/>
</dbReference>
<keyword evidence="1" id="KW-0378">Hydrolase</keyword>
<evidence type="ECO:0000259" key="2">
    <source>
        <dbReference type="Pfam" id="PF07859"/>
    </source>
</evidence>
<dbReference type="GO" id="GO:0016787">
    <property type="term" value="F:hydrolase activity"/>
    <property type="evidence" value="ECO:0007669"/>
    <property type="project" value="UniProtKB-KW"/>
</dbReference>
<evidence type="ECO:0000313" key="4">
    <source>
        <dbReference type="Proteomes" id="UP000194546"/>
    </source>
</evidence>
<protein>
    <submittedName>
        <fullName evidence="3">Esterase/lipase/thioesterase</fullName>
    </submittedName>
</protein>
<gene>
    <name evidence="3" type="ORF">PAMC26510_35590</name>
</gene>
<dbReference type="InterPro" id="IPR013094">
    <property type="entry name" value="AB_hydrolase_3"/>
</dbReference>
<dbReference type="RefSeq" id="WP_062002086.1">
    <property type="nucleotide sequence ID" value="NZ_NBTY01000202.1"/>
</dbReference>
<organism evidence="3 4">
    <name type="scientific">Caballeronia sordidicola</name>
    <name type="common">Burkholderia sordidicola</name>
    <dbReference type="NCBI Taxonomy" id="196367"/>
    <lineage>
        <taxon>Bacteria</taxon>
        <taxon>Pseudomonadati</taxon>
        <taxon>Pseudomonadota</taxon>
        <taxon>Betaproteobacteria</taxon>
        <taxon>Burkholderiales</taxon>
        <taxon>Burkholderiaceae</taxon>
        <taxon>Caballeronia</taxon>
    </lineage>
</organism>
<feature type="domain" description="Alpha/beta hydrolase fold-3" evidence="2">
    <location>
        <begin position="40"/>
        <end position="244"/>
    </location>
</feature>
<dbReference type="AlphaFoldDB" id="A0A242M525"/>
<dbReference type="InterPro" id="IPR029058">
    <property type="entry name" value="AB_hydrolase_fold"/>
</dbReference>
<reference evidence="3 4" key="1">
    <citation type="submission" date="2017-03" db="EMBL/GenBank/DDBJ databases">
        <title>Genome analysis of strain PAMC 26510.</title>
        <authorList>
            <person name="Oh H.-M."/>
            <person name="Yang J.-A."/>
        </authorList>
    </citation>
    <scope>NUCLEOTIDE SEQUENCE [LARGE SCALE GENOMIC DNA]</scope>
    <source>
        <strain evidence="3 4">PAMC 26510</strain>
    </source>
</reference>
<accession>A0A242M525</accession>
<evidence type="ECO:0000313" key="3">
    <source>
        <dbReference type="EMBL" id="OTP66296.1"/>
    </source>
</evidence>